<reference evidence="1 2" key="1">
    <citation type="submission" date="2018-12" db="EMBL/GenBank/DDBJ databases">
        <title>Unveiling genomic diversity among members of the Bifidobacterium pseudolongum species, a widely distributed gut commensal of the animal kingdom.</title>
        <authorList>
            <person name="Lugli G.A."/>
            <person name="Duranti S."/>
            <person name="Albert K."/>
            <person name="Mancabelli L."/>
            <person name="Napoli S."/>
            <person name="Viappiani A."/>
            <person name="Anzalone R."/>
            <person name="Longhi G."/>
            <person name="Milani C."/>
            <person name="Turroni F."/>
            <person name="Alessandri G."/>
            <person name="Sela D.A."/>
            <person name="Van Sinderen D."/>
            <person name="Ventura M."/>
        </authorList>
    </citation>
    <scope>NUCLEOTIDE SEQUENCE [LARGE SCALE GENOMIC DNA]</scope>
    <source>
        <strain evidence="1 2">2054B</strain>
    </source>
</reference>
<sequence length="316" mass="36046">MRRNAHIERLLDDARHNQRCAYGSTRNERAAFNNRTRHGDLLCVFPNCFTTAEYWASLNPDQRTMHLCRTLHESHPSMVFAGVTAATILRLPLSLRLQDGSITCAATSRTWTTGRLHHLRTDSHTCTQVRGLPTTNVVRTVVDCGLTLPFEEALPMYDAAVDNGAPLPEILRICQSLRRPTEPVLRLLHYTDDRSENGGESWARAVMISLGFAVPELQVQFYDAQNATWYRVDYLWRLPNGTLIVGEFDGMAKYFDETMGGGRTMEQRVQRERRRNDALLRAGVSRIVHFSYNDVLHRVPLQRKLEEAGVPYAAHR</sequence>
<dbReference type="EMBL" id="RYUN01000006">
    <property type="protein sequence ID" value="RYQ22184.1"/>
    <property type="molecule type" value="Genomic_DNA"/>
</dbReference>
<accession>A0A4V1Y2W8</accession>
<dbReference type="Proteomes" id="UP000294221">
    <property type="component" value="Unassembled WGS sequence"/>
</dbReference>
<comment type="caution">
    <text evidence="1">The sequence shown here is derived from an EMBL/GenBank/DDBJ whole genome shotgun (WGS) entry which is preliminary data.</text>
</comment>
<gene>
    <name evidence="1" type="ORF">PG2054B_0666</name>
</gene>
<organism evidence="1 2">
    <name type="scientific">Bifidobacterium pseudolongum subsp. pseudolongum</name>
    <dbReference type="NCBI Taxonomy" id="31954"/>
    <lineage>
        <taxon>Bacteria</taxon>
        <taxon>Bacillati</taxon>
        <taxon>Actinomycetota</taxon>
        <taxon>Actinomycetes</taxon>
        <taxon>Bifidobacteriales</taxon>
        <taxon>Bifidobacteriaceae</taxon>
        <taxon>Bifidobacterium</taxon>
    </lineage>
</organism>
<evidence type="ECO:0000313" key="1">
    <source>
        <dbReference type="EMBL" id="RYQ22184.1"/>
    </source>
</evidence>
<evidence type="ECO:0000313" key="2">
    <source>
        <dbReference type="Proteomes" id="UP000294221"/>
    </source>
</evidence>
<dbReference type="AlphaFoldDB" id="A0A4V1Y2W8"/>
<proteinExistence type="predicted"/>
<name>A0A4V1Y2W8_9BIFI</name>
<evidence type="ECO:0008006" key="3">
    <source>
        <dbReference type="Google" id="ProtNLM"/>
    </source>
</evidence>
<protein>
    <recommendedName>
        <fullName evidence="3">CTP synthase</fullName>
    </recommendedName>
</protein>